<accession>A0A419SF73</accession>
<proteinExistence type="inferred from homology"/>
<dbReference type="InterPro" id="IPR011529">
    <property type="entry name" value="Glu_5kinase"/>
</dbReference>
<evidence type="ECO:0000259" key="9">
    <source>
        <dbReference type="SMART" id="SM00359"/>
    </source>
</evidence>
<dbReference type="SUPFAM" id="SSF88697">
    <property type="entry name" value="PUA domain-like"/>
    <property type="match status" value="1"/>
</dbReference>
<feature type="binding site" evidence="8">
    <location>
        <position position="52"/>
    </location>
    <ligand>
        <name>substrate</name>
    </ligand>
</feature>
<dbReference type="Pfam" id="PF00696">
    <property type="entry name" value="AA_kinase"/>
    <property type="match status" value="1"/>
</dbReference>
<dbReference type="FunFam" id="3.40.1160.10:FF:000018">
    <property type="entry name" value="Glutamate 5-kinase"/>
    <property type="match status" value="1"/>
</dbReference>
<feature type="binding site" evidence="8">
    <location>
        <position position="12"/>
    </location>
    <ligand>
        <name>ATP</name>
        <dbReference type="ChEBI" id="CHEBI:30616"/>
    </ligand>
</feature>
<dbReference type="GO" id="GO:0004349">
    <property type="term" value="F:glutamate 5-kinase activity"/>
    <property type="evidence" value="ECO:0007669"/>
    <property type="project" value="UniProtKB-UniRule"/>
</dbReference>
<comment type="catalytic activity">
    <reaction evidence="8">
        <text>L-glutamate + ATP = L-glutamyl 5-phosphate + ADP</text>
        <dbReference type="Rhea" id="RHEA:14877"/>
        <dbReference type="ChEBI" id="CHEBI:29985"/>
        <dbReference type="ChEBI" id="CHEBI:30616"/>
        <dbReference type="ChEBI" id="CHEBI:58274"/>
        <dbReference type="ChEBI" id="CHEBI:456216"/>
        <dbReference type="EC" id="2.7.2.11"/>
    </reaction>
</comment>
<keyword evidence="7 8" id="KW-0067">ATP-binding</keyword>
<reference evidence="10 11" key="1">
    <citation type="submission" date="2016-08" db="EMBL/GenBank/DDBJ databases">
        <title>Novel Firmicute Genomes.</title>
        <authorList>
            <person name="Poppleton D.I."/>
            <person name="Gribaldo S."/>
        </authorList>
    </citation>
    <scope>NUCLEOTIDE SEQUENCE [LARGE SCALE GENOMIC DNA]</scope>
    <source>
        <strain evidence="10 11">RAOx-1</strain>
    </source>
</reference>
<evidence type="ECO:0000256" key="6">
    <source>
        <dbReference type="ARBA" id="ARBA00022777"/>
    </source>
</evidence>
<keyword evidence="2 8" id="KW-0028">Amino-acid biosynthesis</keyword>
<dbReference type="UniPathway" id="UPA00098">
    <property type="reaction ID" value="UER00359"/>
</dbReference>
<evidence type="ECO:0000256" key="8">
    <source>
        <dbReference type="HAMAP-Rule" id="MF_00456"/>
    </source>
</evidence>
<evidence type="ECO:0000256" key="7">
    <source>
        <dbReference type="ARBA" id="ARBA00022840"/>
    </source>
</evidence>
<dbReference type="Gene3D" id="2.30.130.10">
    <property type="entry name" value="PUA domain"/>
    <property type="match status" value="1"/>
</dbReference>
<comment type="function">
    <text evidence="8">Catalyzes the transfer of a phosphate group to glutamate to form L-glutamate 5-phosphate.</text>
</comment>
<dbReference type="PRINTS" id="PR00474">
    <property type="entry name" value="GLU5KINASE"/>
</dbReference>
<comment type="similarity">
    <text evidence="8">Belongs to the glutamate 5-kinase family.</text>
</comment>
<dbReference type="SMART" id="SM00359">
    <property type="entry name" value="PUA"/>
    <property type="match status" value="1"/>
</dbReference>
<evidence type="ECO:0000313" key="11">
    <source>
        <dbReference type="Proteomes" id="UP000284219"/>
    </source>
</evidence>
<dbReference type="CDD" id="cd21157">
    <property type="entry name" value="PUA_G5K"/>
    <property type="match status" value="1"/>
</dbReference>
<keyword evidence="3 8" id="KW-0641">Proline biosynthesis</keyword>
<dbReference type="GO" id="GO:0005524">
    <property type="term" value="F:ATP binding"/>
    <property type="evidence" value="ECO:0007669"/>
    <property type="project" value="UniProtKB-KW"/>
</dbReference>
<dbReference type="AlphaFoldDB" id="A0A419SF73"/>
<dbReference type="PANTHER" id="PTHR43654:SF1">
    <property type="entry name" value="ISOPENTENYL PHOSPHATE KINASE"/>
    <property type="match status" value="1"/>
</dbReference>
<dbReference type="InterPro" id="IPR019797">
    <property type="entry name" value="Glutamate_5-kinase_CS"/>
</dbReference>
<comment type="caution">
    <text evidence="10">The sequence shown here is derived from an EMBL/GenBank/DDBJ whole genome shotgun (WGS) entry which is preliminary data.</text>
</comment>
<dbReference type="InterPro" id="IPR036393">
    <property type="entry name" value="AceGlu_kinase-like_sf"/>
</dbReference>
<dbReference type="GO" id="GO:0055129">
    <property type="term" value="P:L-proline biosynthetic process"/>
    <property type="evidence" value="ECO:0007669"/>
    <property type="project" value="UniProtKB-UniRule"/>
</dbReference>
<dbReference type="GO" id="GO:0005829">
    <property type="term" value="C:cytosol"/>
    <property type="evidence" value="ECO:0007669"/>
    <property type="project" value="TreeGrafter"/>
</dbReference>
<evidence type="ECO:0000256" key="1">
    <source>
        <dbReference type="ARBA" id="ARBA00022490"/>
    </source>
</evidence>
<feature type="binding site" evidence="8">
    <location>
        <position position="151"/>
    </location>
    <ligand>
        <name>substrate</name>
    </ligand>
</feature>
<dbReference type="InterPro" id="IPR001048">
    <property type="entry name" value="Asp/Glu/Uridylate_kinase"/>
</dbReference>
<evidence type="ECO:0000313" key="10">
    <source>
        <dbReference type="EMBL" id="RKD21874.1"/>
    </source>
</evidence>
<evidence type="ECO:0000256" key="5">
    <source>
        <dbReference type="ARBA" id="ARBA00022741"/>
    </source>
</evidence>
<feature type="binding site" evidence="8">
    <location>
        <begin position="213"/>
        <end position="219"/>
    </location>
    <ligand>
        <name>ATP</name>
        <dbReference type="ChEBI" id="CHEBI:30616"/>
    </ligand>
</feature>
<keyword evidence="4 8" id="KW-0808">Transferase</keyword>
<dbReference type="InterPro" id="IPR015947">
    <property type="entry name" value="PUA-like_sf"/>
</dbReference>
<dbReference type="CDD" id="cd04242">
    <property type="entry name" value="AAK_G5K_ProB"/>
    <property type="match status" value="1"/>
</dbReference>
<evidence type="ECO:0000256" key="4">
    <source>
        <dbReference type="ARBA" id="ARBA00022679"/>
    </source>
</evidence>
<dbReference type="SUPFAM" id="SSF53633">
    <property type="entry name" value="Carbamate kinase-like"/>
    <property type="match status" value="1"/>
</dbReference>
<feature type="binding site" evidence="8">
    <location>
        <begin position="171"/>
        <end position="172"/>
    </location>
    <ligand>
        <name>ATP</name>
        <dbReference type="ChEBI" id="CHEBI:30616"/>
    </ligand>
</feature>
<organism evidence="10 11">
    <name type="scientific">Ammoniphilus oxalaticus</name>
    <dbReference type="NCBI Taxonomy" id="66863"/>
    <lineage>
        <taxon>Bacteria</taxon>
        <taxon>Bacillati</taxon>
        <taxon>Bacillota</taxon>
        <taxon>Bacilli</taxon>
        <taxon>Bacillales</taxon>
        <taxon>Paenibacillaceae</taxon>
        <taxon>Aneurinibacillus group</taxon>
        <taxon>Ammoniphilus</taxon>
    </lineage>
</organism>
<dbReference type="OrthoDB" id="9804434at2"/>
<comment type="pathway">
    <text evidence="8">Amino-acid biosynthesis; L-proline biosynthesis; L-glutamate 5-semialdehyde from L-glutamate: step 1/2.</text>
</comment>
<dbReference type="Gene3D" id="3.40.1160.10">
    <property type="entry name" value="Acetylglutamate kinase-like"/>
    <property type="match status" value="1"/>
</dbReference>
<dbReference type="InterPro" id="IPR036974">
    <property type="entry name" value="PUA_sf"/>
</dbReference>
<dbReference type="GO" id="GO:0003723">
    <property type="term" value="F:RNA binding"/>
    <property type="evidence" value="ECO:0007669"/>
    <property type="project" value="InterPro"/>
</dbReference>
<dbReference type="InterPro" id="IPR002478">
    <property type="entry name" value="PUA"/>
</dbReference>
<evidence type="ECO:0000256" key="2">
    <source>
        <dbReference type="ARBA" id="ARBA00022605"/>
    </source>
</evidence>
<dbReference type="InterPro" id="IPR005715">
    <property type="entry name" value="Glu_5kinase/COase_Synthase"/>
</dbReference>
<keyword evidence="1 8" id="KW-0963">Cytoplasm</keyword>
<gene>
    <name evidence="8" type="primary">proB</name>
    <name evidence="10" type="ORF">BEP19_14060</name>
</gene>
<keyword evidence="11" id="KW-1185">Reference proteome</keyword>
<feature type="domain" description="PUA" evidence="9">
    <location>
        <begin position="280"/>
        <end position="351"/>
    </location>
</feature>
<dbReference type="PROSITE" id="PS00902">
    <property type="entry name" value="GLUTAMATE_5_KINASE"/>
    <property type="match status" value="1"/>
</dbReference>
<keyword evidence="5 8" id="KW-0547">Nucleotide-binding</keyword>
<sequence length="375" mass="40331">MQEKKRCRIVVKIGSSSLTEKAGGISLSKLTDHVDALAYMKQLGHEVILVSSGAVAAGFHSLGFAQRPSSMEMIQATAAVGQGLLIYTYSQAFSKFHIPVAQLLLTRRDFSTRQQFTNAHNTLTALLQRGAVPIINENDTVSIDELTFGDNDMLSALVAGAIHADLLIILTDTDGLYNANPRTDPTAKKIPLVEKITPEIEAMASGAGSDVGTGGMRSKVIAAKTALSFGVKVFVGEGVGQEKLYQILEGNGNGTYFGSTELSTMNNKKQWIAFHADVKGCLVVDGGAKMALMEMGKSLLPSGIIEVRGQFAQGDIVEVITAYGDRLGKGVVNYASDLIEQAMGHDSQYAMSLGSGNNRPEIIHRDEWVSYEWRE</sequence>
<feature type="binding site" evidence="8">
    <location>
        <position position="139"/>
    </location>
    <ligand>
        <name>substrate</name>
    </ligand>
</feature>
<evidence type="ECO:0000256" key="3">
    <source>
        <dbReference type="ARBA" id="ARBA00022650"/>
    </source>
</evidence>
<comment type="subcellular location">
    <subcellularLocation>
        <location evidence="8">Cytoplasm</location>
    </subcellularLocation>
</comment>
<dbReference type="PROSITE" id="PS50890">
    <property type="entry name" value="PUA"/>
    <property type="match status" value="1"/>
</dbReference>
<keyword evidence="6 8" id="KW-0418">Kinase</keyword>
<dbReference type="NCBIfam" id="TIGR01027">
    <property type="entry name" value="proB"/>
    <property type="match status" value="1"/>
</dbReference>
<dbReference type="EMBL" id="MCHY01000011">
    <property type="protein sequence ID" value="RKD21874.1"/>
    <property type="molecule type" value="Genomic_DNA"/>
</dbReference>
<name>A0A419SF73_9BACL</name>
<dbReference type="PIRSF" id="PIRSF000729">
    <property type="entry name" value="GK"/>
    <property type="match status" value="1"/>
</dbReference>
<dbReference type="Proteomes" id="UP000284219">
    <property type="component" value="Unassembled WGS sequence"/>
</dbReference>
<dbReference type="EC" id="2.7.2.11" evidence="8"/>
<dbReference type="InterPro" id="IPR041739">
    <property type="entry name" value="G5K_ProB"/>
</dbReference>
<dbReference type="InterPro" id="IPR001057">
    <property type="entry name" value="Glu/AcGlu_kinase"/>
</dbReference>
<dbReference type="HAMAP" id="MF_00456">
    <property type="entry name" value="ProB"/>
    <property type="match status" value="1"/>
</dbReference>
<dbReference type="PANTHER" id="PTHR43654">
    <property type="entry name" value="GLUTAMATE 5-KINASE"/>
    <property type="match status" value="1"/>
</dbReference>
<protein>
    <recommendedName>
        <fullName evidence="8">Glutamate 5-kinase</fullName>
        <ecNumber evidence="8">2.7.2.11</ecNumber>
    </recommendedName>
    <alternativeName>
        <fullName evidence="8">Gamma-glutamyl kinase</fullName>
        <shortName evidence="8">GK</shortName>
    </alternativeName>
</protein>
<dbReference type="Pfam" id="PF01472">
    <property type="entry name" value="PUA"/>
    <property type="match status" value="1"/>
</dbReference>